<name>A0A9D4DED5_DREPO</name>
<organism evidence="1 2">
    <name type="scientific">Dreissena polymorpha</name>
    <name type="common">Zebra mussel</name>
    <name type="synonym">Mytilus polymorpha</name>
    <dbReference type="NCBI Taxonomy" id="45954"/>
    <lineage>
        <taxon>Eukaryota</taxon>
        <taxon>Metazoa</taxon>
        <taxon>Spiralia</taxon>
        <taxon>Lophotrochozoa</taxon>
        <taxon>Mollusca</taxon>
        <taxon>Bivalvia</taxon>
        <taxon>Autobranchia</taxon>
        <taxon>Heteroconchia</taxon>
        <taxon>Euheterodonta</taxon>
        <taxon>Imparidentia</taxon>
        <taxon>Neoheterodontei</taxon>
        <taxon>Myida</taxon>
        <taxon>Dreissenoidea</taxon>
        <taxon>Dreissenidae</taxon>
        <taxon>Dreissena</taxon>
    </lineage>
</organism>
<reference evidence="1" key="1">
    <citation type="journal article" date="2019" name="bioRxiv">
        <title>The Genome of the Zebra Mussel, Dreissena polymorpha: A Resource for Invasive Species Research.</title>
        <authorList>
            <person name="McCartney M.A."/>
            <person name="Auch B."/>
            <person name="Kono T."/>
            <person name="Mallez S."/>
            <person name="Zhang Y."/>
            <person name="Obille A."/>
            <person name="Becker A."/>
            <person name="Abrahante J.E."/>
            <person name="Garbe J."/>
            <person name="Badalamenti J.P."/>
            <person name="Herman A."/>
            <person name="Mangelson H."/>
            <person name="Liachko I."/>
            <person name="Sullivan S."/>
            <person name="Sone E.D."/>
            <person name="Koren S."/>
            <person name="Silverstein K.A.T."/>
            <person name="Beckman K.B."/>
            <person name="Gohl D.M."/>
        </authorList>
    </citation>
    <scope>NUCLEOTIDE SEQUENCE</scope>
    <source>
        <strain evidence="1">Duluth1</strain>
        <tissue evidence="1">Whole animal</tissue>
    </source>
</reference>
<accession>A0A9D4DED5</accession>
<dbReference type="Proteomes" id="UP000828390">
    <property type="component" value="Unassembled WGS sequence"/>
</dbReference>
<dbReference type="AlphaFoldDB" id="A0A9D4DED5"/>
<keyword evidence="2" id="KW-1185">Reference proteome</keyword>
<gene>
    <name evidence="1" type="ORF">DPMN_181584</name>
</gene>
<proteinExistence type="predicted"/>
<evidence type="ECO:0000313" key="1">
    <source>
        <dbReference type="EMBL" id="KAH3747163.1"/>
    </source>
</evidence>
<reference evidence="1" key="2">
    <citation type="submission" date="2020-11" db="EMBL/GenBank/DDBJ databases">
        <authorList>
            <person name="McCartney M.A."/>
            <person name="Auch B."/>
            <person name="Kono T."/>
            <person name="Mallez S."/>
            <person name="Becker A."/>
            <person name="Gohl D.M."/>
            <person name="Silverstein K.A.T."/>
            <person name="Koren S."/>
            <person name="Bechman K.B."/>
            <person name="Herman A."/>
            <person name="Abrahante J.E."/>
            <person name="Garbe J."/>
        </authorList>
    </citation>
    <scope>NUCLEOTIDE SEQUENCE</scope>
    <source>
        <strain evidence="1">Duluth1</strain>
        <tissue evidence="1">Whole animal</tissue>
    </source>
</reference>
<protein>
    <submittedName>
        <fullName evidence="1">Uncharacterized protein</fullName>
    </submittedName>
</protein>
<dbReference type="EMBL" id="JAIWYP010000010">
    <property type="protein sequence ID" value="KAH3747163.1"/>
    <property type="molecule type" value="Genomic_DNA"/>
</dbReference>
<comment type="caution">
    <text evidence="1">The sequence shown here is derived from an EMBL/GenBank/DDBJ whole genome shotgun (WGS) entry which is preliminary data.</text>
</comment>
<evidence type="ECO:0000313" key="2">
    <source>
        <dbReference type="Proteomes" id="UP000828390"/>
    </source>
</evidence>
<sequence>MDFQDNPGQLRSLCPNTTSSGFLLTVLDYIAHQGHKLGTLFSILKVVDRVDGFAFTACLLLEFADWLLMNSVTLERQEEN</sequence>